<dbReference type="Proteomes" id="UP000886523">
    <property type="component" value="Unassembled WGS sequence"/>
</dbReference>
<evidence type="ECO:0000256" key="1">
    <source>
        <dbReference type="ARBA" id="ARBA00008777"/>
    </source>
</evidence>
<reference evidence="5" key="1">
    <citation type="journal article" date="2020" name="Nat. Commun.">
        <title>Large-scale genome sequencing of mycorrhizal fungi provides insights into the early evolution of symbiotic traits.</title>
        <authorList>
            <person name="Miyauchi S."/>
            <person name="Kiss E."/>
            <person name="Kuo A."/>
            <person name="Drula E."/>
            <person name="Kohler A."/>
            <person name="Sanchez-Garcia M."/>
            <person name="Morin E."/>
            <person name="Andreopoulos B."/>
            <person name="Barry K.W."/>
            <person name="Bonito G."/>
            <person name="Buee M."/>
            <person name="Carver A."/>
            <person name="Chen C."/>
            <person name="Cichocki N."/>
            <person name="Clum A."/>
            <person name="Culley D."/>
            <person name="Crous P.W."/>
            <person name="Fauchery L."/>
            <person name="Girlanda M."/>
            <person name="Hayes R.D."/>
            <person name="Keri Z."/>
            <person name="LaButti K."/>
            <person name="Lipzen A."/>
            <person name="Lombard V."/>
            <person name="Magnuson J."/>
            <person name="Maillard F."/>
            <person name="Murat C."/>
            <person name="Nolan M."/>
            <person name="Ohm R.A."/>
            <person name="Pangilinan J."/>
            <person name="Pereira M.F."/>
            <person name="Perotto S."/>
            <person name="Peter M."/>
            <person name="Pfister S."/>
            <person name="Riley R."/>
            <person name="Sitrit Y."/>
            <person name="Stielow J.B."/>
            <person name="Szollosi G."/>
            <person name="Zifcakova L."/>
            <person name="Stursova M."/>
            <person name="Spatafora J.W."/>
            <person name="Tedersoo L."/>
            <person name="Vaario L.M."/>
            <person name="Yamada A."/>
            <person name="Yan M."/>
            <person name="Wang P."/>
            <person name="Xu J."/>
            <person name="Bruns T."/>
            <person name="Baldrian P."/>
            <person name="Vilgalys R."/>
            <person name="Dunand C."/>
            <person name="Henrissat B."/>
            <person name="Grigoriev I.V."/>
            <person name="Hibbett D."/>
            <person name="Nagy L.G."/>
            <person name="Martin F.M."/>
        </authorList>
    </citation>
    <scope>NUCLEOTIDE SEQUENCE</scope>
    <source>
        <strain evidence="5">UP504</strain>
    </source>
</reference>
<evidence type="ECO:0008006" key="7">
    <source>
        <dbReference type="Google" id="ProtNLM"/>
    </source>
</evidence>
<dbReference type="PANTHER" id="PTHR14413">
    <property type="entry name" value="RIBOSOMAL PROTEIN L17"/>
    <property type="match status" value="1"/>
</dbReference>
<accession>A0A9P6DWD2</accession>
<dbReference type="Pfam" id="PF01196">
    <property type="entry name" value="Ribosomal_L17"/>
    <property type="match status" value="1"/>
</dbReference>
<dbReference type="SUPFAM" id="SSF64263">
    <property type="entry name" value="Prokaryotic ribosomal protein L17"/>
    <property type="match status" value="1"/>
</dbReference>
<name>A0A9P6DWD2_9AGAM</name>
<keyword evidence="3 4" id="KW-0687">Ribonucleoprotein</keyword>
<organism evidence="5 6">
    <name type="scientific">Hydnum rufescens UP504</name>
    <dbReference type="NCBI Taxonomy" id="1448309"/>
    <lineage>
        <taxon>Eukaryota</taxon>
        <taxon>Fungi</taxon>
        <taxon>Dikarya</taxon>
        <taxon>Basidiomycota</taxon>
        <taxon>Agaricomycotina</taxon>
        <taxon>Agaricomycetes</taxon>
        <taxon>Cantharellales</taxon>
        <taxon>Hydnaceae</taxon>
        <taxon>Hydnum</taxon>
    </lineage>
</organism>
<sequence>MKHGMTFRKLSRTSSHRMLMLRNLVSSLIEHGQIKTTVAKAKETARLAEKVWGSTFGKQGDIGARRQAEAFLLKHNITMPALFGELAERFRDRPGGYTRIHRFGNRFGDNAPHTIIELVDGPHDIKFELTARAVGREWVEHYLVNGEFKNDTVNVDDPSGRGILRPITEVNLQKVLKYRSEGDQRRFFMRATLWATRIISEPIMHKGLRRKIPWTPRKDEDEYDKPLTPERKKHLAKRALTFEGRRQGAGERLVGTPIDKSTSTLGIASGALGRRGLPPKSRFWEAGWKKLPAGAGPPTLQE</sequence>
<protein>
    <recommendedName>
        <fullName evidence="7">Ribosomal protein L17</fullName>
    </recommendedName>
</protein>
<dbReference type="InterPro" id="IPR000456">
    <property type="entry name" value="Ribosomal_bL17"/>
</dbReference>
<dbReference type="InterPro" id="IPR036373">
    <property type="entry name" value="Ribosomal_bL17_sf"/>
</dbReference>
<evidence type="ECO:0000256" key="4">
    <source>
        <dbReference type="RuleBase" id="RU000660"/>
    </source>
</evidence>
<evidence type="ECO:0000313" key="5">
    <source>
        <dbReference type="EMBL" id="KAF9513609.1"/>
    </source>
</evidence>
<dbReference type="GO" id="GO:0003735">
    <property type="term" value="F:structural constituent of ribosome"/>
    <property type="evidence" value="ECO:0007669"/>
    <property type="project" value="InterPro"/>
</dbReference>
<dbReference type="AlphaFoldDB" id="A0A9P6DWD2"/>
<dbReference type="GO" id="GO:0005762">
    <property type="term" value="C:mitochondrial large ribosomal subunit"/>
    <property type="evidence" value="ECO:0007669"/>
    <property type="project" value="TreeGrafter"/>
</dbReference>
<evidence type="ECO:0000313" key="6">
    <source>
        <dbReference type="Proteomes" id="UP000886523"/>
    </source>
</evidence>
<evidence type="ECO:0000256" key="2">
    <source>
        <dbReference type="ARBA" id="ARBA00022980"/>
    </source>
</evidence>
<dbReference type="NCBIfam" id="TIGR00059">
    <property type="entry name" value="L17"/>
    <property type="match status" value="1"/>
</dbReference>
<gene>
    <name evidence="5" type="ORF">BS47DRAFT_1344090</name>
</gene>
<dbReference type="EMBL" id="MU128970">
    <property type="protein sequence ID" value="KAF9513609.1"/>
    <property type="molecule type" value="Genomic_DNA"/>
</dbReference>
<evidence type="ECO:0000256" key="3">
    <source>
        <dbReference type="ARBA" id="ARBA00023274"/>
    </source>
</evidence>
<comment type="similarity">
    <text evidence="1 4">Belongs to the bacterial ribosomal protein bL17 family.</text>
</comment>
<dbReference type="OrthoDB" id="275000at2759"/>
<dbReference type="GO" id="GO:0006412">
    <property type="term" value="P:translation"/>
    <property type="evidence" value="ECO:0007669"/>
    <property type="project" value="InterPro"/>
</dbReference>
<keyword evidence="6" id="KW-1185">Reference proteome</keyword>
<dbReference type="PANTHER" id="PTHR14413:SF16">
    <property type="entry name" value="LARGE RIBOSOMAL SUBUNIT PROTEIN BL17M"/>
    <property type="match status" value="1"/>
</dbReference>
<proteinExistence type="inferred from homology"/>
<keyword evidence="2 4" id="KW-0689">Ribosomal protein</keyword>
<comment type="caution">
    <text evidence="5">The sequence shown here is derived from an EMBL/GenBank/DDBJ whole genome shotgun (WGS) entry which is preliminary data.</text>
</comment>
<dbReference type="Gene3D" id="3.90.1030.10">
    <property type="entry name" value="Ribosomal protein L17"/>
    <property type="match status" value="1"/>
</dbReference>
<dbReference type="HAMAP" id="MF_01368">
    <property type="entry name" value="Ribosomal_bL17"/>
    <property type="match status" value="1"/>
</dbReference>